<keyword evidence="3" id="KW-1185">Reference proteome</keyword>
<evidence type="ECO:0000313" key="3">
    <source>
        <dbReference type="Proteomes" id="UP001183648"/>
    </source>
</evidence>
<evidence type="ECO:0000313" key="2">
    <source>
        <dbReference type="EMBL" id="MDR7362759.1"/>
    </source>
</evidence>
<dbReference type="InterPro" id="IPR038637">
    <property type="entry name" value="NPCBM_sf"/>
</dbReference>
<dbReference type="Proteomes" id="UP001183648">
    <property type="component" value="Unassembled WGS sequence"/>
</dbReference>
<dbReference type="Gene3D" id="2.60.120.1060">
    <property type="entry name" value="NPCBM/NEW2 domain"/>
    <property type="match status" value="1"/>
</dbReference>
<reference evidence="2 3" key="1">
    <citation type="submission" date="2023-07" db="EMBL/GenBank/DDBJ databases">
        <title>Sequencing the genomes of 1000 actinobacteria strains.</title>
        <authorList>
            <person name="Klenk H.-P."/>
        </authorList>
    </citation>
    <scope>NUCLEOTIDE SEQUENCE [LARGE SCALE GENOMIC DNA]</scope>
    <source>
        <strain evidence="2 3">DSM 19426</strain>
    </source>
</reference>
<organism evidence="2 3">
    <name type="scientific">Nocardioides marmoribigeumensis</name>
    <dbReference type="NCBI Taxonomy" id="433649"/>
    <lineage>
        <taxon>Bacteria</taxon>
        <taxon>Bacillati</taxon>
        <taxon>Actinomycetota</taxon>
        <taxon>Actinomycetes</taxon>
        <taxon>Propionibacteriales</taxon>
        <taxon>Nocardioidaceae</taxon>
        <taxon>Nocardioides</taxon>
    </lineage>
</organism>
<gene>
    <name evidence="2" type="ORF">J2S63_002312</name>
</gene>
<dbReference type="EMBL" id="JAVDYG010000001">
    <property type="protein sequence ID" value="MDR7362759.1"/>
    <property type="molecule type" value="Genomic_DNA"/>
</dbReference>
<keyword evidence="1" id="KW-0732">Signal</keyword>
<dbReference type="RefSeq" id="WP_310302134.1">
    <property type="nucleotide sequence ID" value="NZ_BAAAPS010000013.1"/>
</dbReference>
<accession>A0ABU2BWR6</accession>
<feature type="signal peptide" evidence="1">
    <location>
        <begin position="1"/>
        <end position="29"/>
    </location>
</feature>
<protein>
    <submittedName>
        <fullName evidence="2">Uncharacterized protein</fullName>
    </submittedName>
</protein>
<evidence type="ECO:0000256" key="1">
    <source>
        <dbReference type="SAM" id="SignalP"/>
    </source>
</evidence>
<proteinExistence type="predicted"/>
<comment type="caution">
    <text evidence="2">The sequence shown here is derived from an EMBL/GenBank/DDBJ whole genome shotgun (WGS) entry which is preliminary data.</text>
</comment>
<name>A0ABU2BWR6_9ACTN</name>
<sequence>MPARLVRPLGVLLVVLLTTAGAISTSAAAASTYVVTAKPNKTNLVLGQAVVFTGSVSPRASGKTVVLQKRYRTTDAWTNERTATIANDGTFRVTDRPSSLKPRYYRVRKPASSTIGAGVSPTSKVLIYKWHYLTDLSSVDDNDMDTEVTVTINGDAYRKSMYADWLYLDGDASFIEWNLSRKCSRMVGTFGLSDDSETGSRANIEVSGDGNTLYSRDFDLGVSERRTLAVGNVLRVRFEFTALAYPDVYPAVGSARVLCRF</sequence>
<feature type="chain" id="PRO_5046667451" evidence="1">
    <location>
        <begin position="30"/>
        <end position="261"/>
    </location>
</feature>